<dbReference type="EMBL" id="JARJCW010000038">
    <property type="protein sequence ID" value="KAJ7206756.1"/>
    <property type="molecule type" value="Genomic_DNA"/>
</dbReference>
<dbReference type="AlphaFoldDB" id="A0AAD6VBT4"/>
<name>A0AAD6VBT4_9AGAR</name>
<feature type="compositionally biased region" description="Polar residues" evidence="1">
    <location>
        <begin position="119"/>
        <end position="129"/>
    </location>
</feature>
<evidence type="ECO:0000313" key="3">
    <source>
        <dbReference type="Proteomes" id="UP001219525"/>
    </source>
</evidence>
<evidence type="ECO:0000256" key="1">
    <source>
        <dbReference type="SAM" id="MobiDB-lite"/>
    </source>
</evidence>
<feature type="region of interest" description="Disordered" evidence="1">
    <location>
        <begin position="265"/>
        <end position="296"/>
    </location>
</feature>
<comment type="caution">
    <text evidence="2">The sequence shown here is derived from an EMBL/GenBank/DDBJ whole genome shotgun (WGS) entry which is preliminary data.</text>
</comment>
<sequence length="296" mass="31829">MAYDSLTTHLLCWLPTGPSHITQNGSSCSSEVFSSWGLPPSTPQRNRIGSYASFCQILLGKWTVHPRPQRTMDTDGDEGRQVSCDAYATKKGRGHVVFMHALFQLLAVCRKGQGHQAESPPNTAESATRSCPRPLARGPPASRSTVPYLLDQKRSNFAVAPAEDAKFTAAAAIHPAWQASTADPFVRRPRCCTAHPSSGMAYTLCCSHAPMCDACTPRAVPYPAPSRHASTALRHLPLRVQAPLGETSVLHLELDKLLAMDEPALRAPGSGSTSATEEGRRFGTMNNLDGAVADRA</sequence>
<protein>
    <submittedName>
        <fullName evidence="2">Uncharacterized protein</fullName>
    </submittedName>
</protein>
<accession>A0AAD6VBT4</accession>
<feature type="region of interest" description="Disordered" evidence="1">
    <location>
        <begin position="114"/>
        <end position="146"/>
    </location>
</feature>
<organism evidence="2 3">
    <name type="scientific">Mycena pura</name>
    <dbReference type="NCBI Taxonomy" id="153505"/>
    <lineage>
        <taxon>Eukaryota</taxon>
        <taxon>Fungi</taxon>
        <taxon>Dikarya</taxon>
        <taxon>Basidiomycota</taxon>
        <taxon>Agaricomycotina</taxon>
        <taxon>Agaricomycetes</taxon>
        <taxon>Agaricomycetidae</taxon>
        <taxon>Agaricales</taxon>
        <taxon>Marasmiineae</taxon>
        <taxon>Mycenaceae</taxon>
        <taxon>Mycena</taxon>
    </lineage>
</organism>
<proteinExistence type="predicted"/>
<gene>
    <name evidence="2" type="ORF">GGX14DRAFT_396690</name>
</gene>
<evidence type="ECO:0000313" key="2">
    <source>
        <dbReference type="EMBL" id="KAJ7206756.1"/>
    </source>
</evidence>
<dbReference type="Proteomes" id="UP001219525">
    <property type="component" value="Unassembled WGS sequence"/>
</dbReference>
<keyword evidence="3" id="KW-1185">Reference proteome</keyword>
<reference evidence="2" key="1">
    <citation type="submission" date="2023-03" db="EMBL/GenBank/DDBJ databases">
        <title>Massive genome expansion in bonnet fungi (Mycena s.s.) driven by repeated elements and novel gene families across ecological guilds.</title>
        <authorList>
            <consortium name="Lawrence Berkeley National Laboratory"/>
            <person name="Harder C.B."/>
            <person name="Miyauchi S."/>
            <person name="Viragh M."/>
            <person name="Kuo A."/>
            <person name="Thoen E."/>
            <person name="Andreopoulos B."/>
            <person name="Lu D."/>
            <person name="Skrede I."/>
            <person name="Drula E."/>
            <person name="Henrissat B."/>
            <person name="Morin E."/>
            <person name="Kohler A."/>
            <person name="Barry K."/>
            <person name="LaButti K."/>
            <person name="Morin E."/>
            <person name="Salamov A."/>
            <person name="Lipzen A."/>
            <person name="Mereny Z."/>
            <person name="Hegedus B."/>
            <person name="Baldrian P."/>
            <person name="Stursova M."/>
            <person name="Weitz H."/>
            <person name="Taylor A."/>
            <person name="Grigoriev I.V."/>
            <person name="Nagy L.G."/>
            <person name="Martin F."/>
            <person name="Kauserud H."/>
        </authorList>
    </citation>
    <scope>NUCLEOTIDE SEQUENCE</scope>
    <source>
        <strain evidence="2">9144</strain>
    </source>
</reference>